<evidence type="ECO:0000256" key="1">
    <source>
        <dbReference type="ARBA" id="ARBA00038420"/>
    </source>
</evidence>
<feature type="domain" description="LysM" evidence="3">
    <location>
        <begin position="36"/>
        <end position="80"/>
    </location>
</feature>
<reference evidence="4 5" key="1">
    <citation type="submission" date="2019-12" db="EMBL/GenBank/DDBJ databases">
        <title>Microbes associate with the intestines of laboratory mice.</title>
        <authorList>
            <person name="Navarre W."/>
            <person name="Wong E."/>
        </authorList>
    </citation>
    <scope>NUCLEOTIDE SEQUENCE [LARGE SCALE GENOMIC DNA]</scope>
    <source>
        <strain evidence="4 5">NM82_D38</strain>
    </source>
</reference>
<name>A0A6L6YK47_9BURK</name>
<dbReference type="GO" id="GO:0004222">
    <property type="term" value="F:metalloendopeptidase activity"/>
    <property type="evidence" value="ECO:0007669"/>
    <property type="project" value="TreeGrafter"/>
</dbReference>
<dbReference type="AlphaFoldDB" id="A0A6L6YK47"/>
<dbReference type="PANTHER" id="PTHR21666">
    <property type="entry name" value="PEPTIDASE-RELATED"/>
    <property type="match status" value="1"/>
</dbReference>
<dbReference type="InterPro" id="IPR036779">
    <property type="entry name" value="LysM_dom_sf"/>
</dbReference>
<dbReference type="OrthoDB" id="9795421at2"/>
<dbReference type="Pfam" id="PF01476">
    <property type="entry name" value="LysM"/>
    <property type="match status" value="1"/>
</dbReference>
<evidence type="ECO:0000259" key="3">
    <source>
        <dbReference type="PROSITE" id="PS51782"/>
    </source>
</evidence>
<dbReference type="SMART" id="SM00257">
    <property type="entry name" value="LysM"/>
    <property type="match status" value="1"/>
</dbReference>
<dbReference type="PROSITE" id="PS51782">
    <property type="entry name" value="LYSM"/>
    <property type="match status" value="1"/>
</dbReference>
<dbReference type="CDD" id="cd00118">
    <property type="entry name" value="LysM"/>
    <property type="match status" value="1"/>
</dbReference>
<dbReference type="CDD" id="cd12797">
    <property type="entry name" value="M23_peptidase"/>
    <property type="match status" value="1"/>
</dbReference>
<protein>
    <submittedName>
        <fullName evidence="4">Peptidoglycan DD-metalloendopeptidase family protein</fullName>
    </submittedName>
</protein>
<feature type="signal peptide" evidence="2">
    <location>
        <begin position="1"/>
        <end position="22"/>
    </location>
</feature>
<dbReference type="RefSeq" id="WP_160335688.1">
    <property type="nucleotide sequence ID" value="NZ_CALPCR010000013.1"/>
</dbReference>
<feature type="chain" id="PRO_5027073255" evidence="2">
    <location>
        <begin position="23"/>
        <end position="257"/>
    </location>
</feature>
<comment type="caution">
    <text evidence="4">The sequence shown here is derived from an EMBL/GenBank/DDBJ whole genome shotgun (WGS) entry which is preliminary data.</text>
</comment>
<gene>
    <name evidence="4" type="ORF">E5987_08610</name>
</gene>
<keyword evidence="5" id="KW-1185">Reference proteome</keyword>
<dbReference type="EMBL" id="WSRP01000026">
    <property type="protein sequence ID" value="MVX57262.1"/>
    <property type="molecule type" value="Genomic_DNA"/>
</dbReference>
<dbReference type="InterPro" id="IPR050570">
    <property type="entry name" value="Cell_wall_metabolism_enzyme"/>
</dbReference>
<dbReference type="PROSITE" id="PS51257">
    <property type="entry name" value="PROKAR_LIPOPROTEIN"/>
    <property type="match status" value="1"/>
</dbReference>
<dbReference type="InterPro" id="IPR011055">
    <property type="entry name" value="Dup_hybrid_motif"/>
</dbReference>
<comment type="similarity">
    <text evidence="1">Belongs to the E.coli NlpD/Haemophilus LppB family.</text>
</comment>
<dbReference type="InterPro" id="IPR016047">
    <property type="entry name" value="M23ase_b-sheet_dom"/>
</dbReference>
<evidence type="ECO:0000256" key="2">
    <source>
        <dbReference type="SAM" id="SignalP"/>
    </source>
</evidence>
<dbReference type="InterPro" id="IPR018392">
    <property type="entry name" value="LysM"/>
</dbReference>
<evidence type="ECO:0000313" key="4">
    <source>
        <dbReference type="EMBL" id="MVX57262.1"/>
    </source>
</evidence>
<dbReference type="Gene3D" id="3.10.350.10">
    <property type="entry name" value="LysM domain"/>
    <property type="match status" value="1"/>
</dbReference>
<keyword evidence="2" id="KW-0732">Signal</keyword>
<organism evidence="4 5">
    <name type="scientific">Parasutterella muris</name>
    <dbReference type="NCBI Taxonomy" id="2565572"/>
    <lineage>
        <taxon>Bacteria</taxon>
        <taxon>Pseudomonadati</taxon>
        <taxon>Pseudomonadota</taxon>
        <taxon>Betaproteobacteria</taxon>
        <taxon>Burkholderiales</taxon>
        <taxon>Sutterellaceae</taxon>
        <taxon>Parasutterella</taxon>
    </lineage>
</organism>
<accession>A0A6L6YK47</accession>
<dbReference type="Proteomes" id="UP000472580">
    <property type="component" value="Unassembled WGS sequence"/>
</dbReference>
<evidence type="ECO:0000313" key="5">
    <source>
        <dbReference type="Proteomes" id="UP000472580"/>
    </source>
</evidence>
<dbReference type="SUPFAM" id="SSF51261">
    <property type="entry name" value="Duplicated hybrid motif"/>
    <property type="match status" value="1"/>
</dbReference>
<sequence>MSWLKVLAPAAVALIAAGCSFTGGNAPISNGPTTTTVYTVKPGDTLYAVARRYSLDPVAVARENGLSDPSKLRVGQQIKLSISSGVRQDIERIQAHQQEKTSASASAAAAASAAAKPVTAQKTETQTSSNSSAAESSSSSAFIWPVKGRIVQPFSTLNKGIDIAASAGTPVKAAADGDVVFVGNVKGYGNLVILRHTKELVTAYGRNGTITVKQGQKVTKGQKIADVGASDDKESRVHFEVRRNGKSLDPTTILPKQ</sequence>
<dbReference type="Gene3D" id="2.70.70.10">
    <property type="entry name" value="Glucose Permease (Domain IIA)"/>
    <property type="match status" value="1"/>
</dbReference>
<dbReference type="PANTHER" id="PTHR21666:SF263">
    <property type="entry name" value="MUREIN HYDROLASE ACTIVATOR NLPD"/>
    <property type="match status" value="1"/>
</dbReference>
<dbReference type="Pfam" id="PF01551">
    <property type="entry name" value="Peptidase_M23"/>
    <property type="match status" value="1"/>
</dbReference>
<proteinExistence type="inferred from homology"/>